<evidence type="ECO:0000256" key="8">
    <source>
        <dbReference type="ARBA" id="ARBA00022833"/>
    </source>
</evidence>
<dbReference type="EMBL" id="DOLB01000013">
    <property type="protein sequence ID" value="HBT48381.1"/>
    <property type="molecule type" value="Genomic_DNA"/>
</dbReference>
<comment type="catalytic activity">
    <reaction evidence="10">
        <text>N-formyl-L-kynurenine + H2O = L-kynurenine + formate + H(+)</text>
        <dbReference type="Rhea" id="RHEA:13009"/>
        <dbReference type="ChEBI" id="CHEBI:15377"/>
        <dbReference type="ChEBI" id="CHEBI:15378"/>
        <dbReference type="ChEBI" id="CHEBI:15740"/>
        <dbReference type="ChEBI" id="CHEBI:57959"/>
        <dbReference type="ChEBI" id="CHEBI:58629"/>
        <dbReference type="EC" id="3.5.1.9"/>
    </reaction>
</comment>
<comment type="cofactor">
    <cofactor evidence="1">
        <name>Zn(2+)</name>
        <dbReference type="ChEBI" id="CHEBI:29105"/>
    </cofactor>
</comment>
<evidence type="ECO:0000313" key="12">
    <source>
        <dbReference type="EMBL" id="HBT48381.1"/>
    </source>
</evidence>
<comment type="pathway">
    <text evidence="11">Amino-acid degradation; L-tryptophan degradation via kynurenine pathway; L-kynurenine from L-tryptophan: step 2/2.</text>
</comment>
<keyword evidence="8" id="KW-0862">Zinc</keyword>
<organism evidence="12 13">
    <name type="scientific">Caldanaerobacter subterraneus</name>
    <dbReference type="NCBI Taxonomy" id="911092"/>
    <lineage>
        <taxon>Bacteria</taxon>
        <taxon>Bacillati</taxon>
        <taxon>Bacillota</taxon>
        <taxon>Clostridia</taxon>
        <taxon>Thermoanaerobacterales</taxon>
        <taxon>Thermoanaerobacteraceae</taxon>
        <taxon>Caldanaerobacter</taxon>
    </lineage>
</organism>
<evidence type="ECO:0000256" key="2">
    <source>
        <dbReference type="ARBA" id="ARBA00002204"/>
    </source>
</evidence>
<keyword evidence="9" id="KW-0823">Tryptophan catabolism</keyword>
<dbReference type="InterPro" id="IPR007325">
    <property type="entry name" value="KFase/CYL"/>
</dbReference>
<dbReference type="InterPro" id="IPR037175">
    <property type="entry name" value="KFase_sf"/>
</dbReference>
<comment type="function">
    <text evidence="2">Catalyzes the hydrolysis of N-formyl-L-kynurenine to L-kynurenine, the second step in the kynurenine pathway of tryptophan degradation.</text>
</comment>
<dbReference type="Pfam" id="PF04199">
    <property type="entry name" value="Cyclase"/>
    <property type="match status" value="1"/>
</dbReference>
<dbReference type="Gene3D" id="3.50.30.50">
    <property type="entry name" value="Putative cyclase"/>
    <property type="match status" value="1"/>
</dbReference>
<dbReference type="GO" id="GO:0019441">
    <property type="term" value="P:L-tryptophan catabolic process to kynurenine"/>
    <property type="evidence" value="ECO:0007669"/>
    <property type="project" value="InterPro"/>
</dbReference>
<name>A0A357VL82_9THEO</name>
<dbReference type="EC" id="3.5.1.9" evidence="4"/>
<evidence type="ECO:0000256" key="7">
    <source>
        <dbReference type="ARBA" id="ARBA00022801"/>
    </source>
</evidence>
<dbReference type="FunFam" id="3.50.30.50:FF:000001">
    <property type="entry name" value="Kynurenine formamidase"/>
    <property type="match status" value="1"/>
</dbReference>
<gene>
    <name evidence="12" type="ORF">DEA61_00575</name>
</gene>
<proteinExistence type="predicted"/>
<dbReference type="GO" id="GO:0004061">
    <property type="term" value="F:arylformamidase activity"/>
    <property type="evidence" value="ECO:0007669"/>
    <property type="project" value="UniProtKB-EC"/>
</dbReference>
<evidence type="ECO:0000256" key="5">
    <source>
        <dbReference type="ARBA" id="ARBA00014889"/>
    </source>
</evidence>
<evidence type="ECO:0000256" key="1">
    <source>
        <dbReference type="ARBA" id="ARBA00001947"/>
    </source>
</evidence>
<evidence type="ECO:0000313" key="13">
    <source>
        <dbReference type="Proteomes" id="UP000264445"/>
    </source>
</evidence>
<keyword evidence="7 12" id="KW-0378">Hydrolase</keyword>
<dbReference type="RefSeq" id="WP_278428505.1">
    <property type="nucleotide sequence ID" value="NZ_DOLB01000013.1"/>
</dbReference>
<reference evidence="12 13" key="1">
    <citation type="journal article" date="2018" name="Nat. Biotechnol.">
        <title>A standardized bacterial taxonomy based on genome phylogeny substantially revises the tree of life.</title>
        <authorList>
            <person name="Parks D.H."/>
            <person name="Chuvochina M."/>
            <person name="Waite D.W."/>
            <person name="Rinke C."/>
            <person name="Skarshewski A."/>
            <person name="Chaumeil P.A."/>
            <person name="Hugenholtz P."/>
        </authorList>
    </citation>
    <scope>NUCLEOTIDE SEQUENCE [LARGE SCALE GENOMIC DNA]</scope>
    <source>
        <strain evidence="12">UBA12544</strain>
    </source>
</reference>
<comment type="caution">
    <text evidence="12">The sequence shown here is derived from an EMBL/GenBank/DDBJ whole genome shotgun (WGS) entry which is preliminary data.</text>
</comment>
<dbReference type="PANTHER" id="PTHR31118">
    <property type="entry name" value="CYCLASE-LIKE PROTEIN 2"/>
    <property type="match status" value="1"/>
</dbReference>
<sequence>MRMIDLSHFIEEGMPQYPGQPEIKIERLAEVEKDGYQLTELKDVVHLGTHCDAPAHFIEKGDTIEKLPVDFYSGEAVIVDVPHLPDRLMRPELLEGVDLKEGDIVIFRTGMSKYWREEAYIKEFPYLTEELAHFLVDKKVKAIGLDTISPDPVETEDFPVHHVLLGNKVGIIENLTNLEAIDKKRFLFIALPLKIKGSDGSPVRAVAILE</sequence>
<evidence type="ECO:0000256" key="9">
    <source>
        <dbReference type="ARBA" id="ARBA00023079"/>
    </source>
</evidence>
<evidence type="ECO:0000256" key="11">
    <source>
        <dbReference type="ARBA" id="ARBA00060547"/>
    </source>
</evidence>
<evidence type="ECO:0000256" key="4">
    <source>
        <dbReference type="ARBA" id="ARBA00012930"/>
    </source>
</evidence>
<evidence type="ECO:0000256" key="3">
    <source>
        <dbReference type="ARBA" id="ARBA00011738"/>
    </source>
</evidence>
<evidence type="ECO:0000256" key="6">
    <source>
        <dbReference type="ARBA" id="ARBA00022723"/>
    </source>
</evidence>
<dbReference type="Proteomes" id="UP000264445">
    <property type="component" value="Unassembled WGS sequence"/>
</dbReference>
<dbReference type="SUPFAM" id="SSF102198">
    <property type="entry name" value="Putative cyclase"/>
    <property type="match status" value="1"/>
</dbReference>
<accession>A0A357VL82</accession>
<protein>
    <recommendedName>
        <fullName evidence="5">Kynurenine formamidase</fullName>
        <ecNumber evidence="4">3.5.1.9</ecNumber>
    </recommendedName>
</protein>
<comment type="subunit">
    <text evidence="3">Homodimer.</text>
</comment>
<dbReference type="AlphaFoldDB" id="A0A357VL82"/>
<evidence type="ECO:0000256" key="10">
    <source>
        <dbReference type="ARBA" id="ARBA00048496"/>
    </source>
</evidence>
<dbReference type="PANTHER" id="PTHR31118:SF32">
    <property type="entry name" value="KYNURENINE FORMAMIDASE"/>
    <property type="match status" value="1"/>
</dbReference>
<dbReference type="GO" id="GO:0046872">
    <property type="term" value="F:metal ion binding"/>
    <property type="evidence" value="ECO:0007669"/>
    <property type="project" value="UniProtKB-KW"/>
</dbReference>
<keyword evidence="6" id="KW-0479">Metal-binding</keyword>